<proteinExistence type="predicted"/>
<evidence type="ECO:0000313" key="3">
    <source>
        <dbReference type="EMBL" id="SEO22935.1"/>
    </source>
</evidence>
<dbReference type="OrthoDB" id="9806976at2"/>
<keyword evidence="1" id="KW-0175">Coiled coil</keyword>
<dbReference type="Proteomes" id="UP000181951">
    <property type="component" value="Unassembled WGS sequence"/>
</dbReference>
<dbReference type="InterPro" id="IPR011991">
    <property type="entry name" value="ArsR-like_HTH"/>
</dbReference>
<dbReference type="EMBL" id="FODD01000020">
    <property type="protein sequence ID" value="SEO22935.1"/>
    <property type="molecule type" value="Genomic_DNA"/>
</dbReference>
<dbReference type="RefSeq" id="WP_079138173.1">
    <property type="nucleotide sequence ID" value="NZ_FODD01000020.1"/>
</dbReference>
<reference evidence="3 4" key="1">
    <citation type="submission" date="2016-10" db="EMBL/GenBank/DDBJ databases">
        <authorList>
            <person name="de Groot N.N."/>
        </authorList>
    </citation>
    <scope>NUCLEOTIDE SEQUENCE [LARGE SCALE GENOMIC DNA]</scope>
    <source>
        <strain evidence="3 4">CGMCC 4.2026</strain>
    </source>
</reference>
<dbReference type="PANTHER" id="PTHR38600:SF2">
    <property type="entry name" value="SLL0088 PROTEIN"/>
    <property type="match status" value="1"/>
</dbReference>
<dbReference type="InterPro" id="IPR036388">
    <property type="entry name" value="WH-like_DNA-bd_sf"/>
</dbReference>
<dbReference type="PRINTS" id="PR00778">
    <property type="entry name" value="HTHARSR"/>
</dbReference>
<keyword evidence="4" id="KW-1185">Reference proteome</keyword>
<dbReference type="GO" id="GO:0003700">
    <property type="term" value="F:DNA-binding transcription factor activity"/>
    <property type="evidence" value="ECO:0007669"/>
    <property type="project" value="InterPro"/>
</dbReference>
<dbReference type="Gene3D" id="1.10.10.10">
    <property type="entry name" value="Winged helix-like DNA-binding domain superfamily/Winged helix DNA-binding domain"/>
    <property type="match status" value="1"/>
</dbReference>
<dbReference type="SUPFAM" id="SSF46785">
    <property type="entry name" value="Winged helix' DNA-binding domain"/>
    <property type="match status" value="1"/>
</dbReference>
<organism evidence="3 4">
    <name type="scientific">Actinacidiphila rubida</name>
    <dbReference type="NCBI Taxonomy" id="310780"/>
    <lineage>
        <taxon>Bacteria</taxon>
        <taxon>Bacillati</taxon>
        <taxon>Actinomycetota</taxon>
        <taxon>Actinomycetes</taxon>
        <taxon>Kitasatosporales</taxon>
        <taxon>Streptomycetaceae</taxon>
        <taxon>Actinacidiphila</taxon>
    </lineage>
</organism>
<evidence type="ECO:0000256" key="1">
    <source>
        <dbReference type="SAM" id="Coils"/>
    </source>
</evidence>
<dbReference type="PROSITE" id="PS50987">
    <property type="entry name" value="HTH_ARSR_2"/>
    <property type="match status" value="1"/>
</dbReference>
<dbReference type="Pfam" id="PF12840">
    <property type="entry name" value="HTH_20"/>
    <property type="match status" value="1"/>
</dbReference>
<feature type="domain" description="HTH arsR-type" evidence="2">
    <location>
        <begin position="2"/>
        <end position="95"/>
    </location>
</feature>
<dbReference type="AlphaFoldDB" id="A0A1H8MZV5"/>
<sequence length="121" mass="14048">MSTPVDDRRLDAVFMSLADPTRRDILKRLSAGDATVKELAEPYAMTLQAVSQHIRVLEQSGLISRGRYRQTRPCRLEPEVLEAAVSWIEESRRTWSARMDRLEAHLERLQEQARDAEQEER</sequence>
<dbReference type="SMART" id="SM00418">
    <property type="entry name" value="HTH_ARSR"/>
    <property type="match status" value="1"/>
</dbReference>
<evidence type="ECO:0000259" key="2">
    <source>
        <dbReference type="PROSITE" id="PS50987"/>
    </source>
</evidence>
<name>A0A1H8MZV5_9ACTN</name>
<dbReference type="InterPro" id="IPR001845">
    <property type="entry name" value="HTH_ArsR_DNA-bd_dom"/>
</dbReference>
<dbReference type="CDD" id="cd00090">
    <property type="entry name" value="HTH_ARSR"/>
    <property type="match status" value="1"/>
</dbReference>
<dbReference type="NCBIfam" id="NF033788">
    <property type="entry name" value="HTH_metalloreg"/>
    <property type="match status" value="1"/>
</dbReference>
<protein>
    <submittedName>
        <fullName evidence="3">Transcriptional regulator, ArsR family</fullName>
    </submittedName>
</protein>
<dbReference type="PANTHER" id="PTHR38600">
    <property type="entry name" value="TRANSCRIPTIONAL REGULATORY PROTEIN"/>
    <property type="match status" value="1"/>
</dbReference>
<accession>A0A1H8MZV5</accession>
<feature type="coiled-coil region" evidence="1">
    <location>
        <begin position="92"/>
        <end position="119"/>
    </location>
</feature>
<dbReference type="STRING" id="310780.SAMN05216267_1020125"/>
<evidence type="ECO:0000313" key="4">
    <source>
        <dbReference type="Proteomes" id="UP000181951"/>
    </source>
</evidence>
<gene>
    <name evidence="3" type="ORF">SAMN05216267_1020125</name>
</gene>
<dbReference type="InterPro" id="IPR036390">
    <property type="entry name" value="WH_DNA-bd_sf"/>
</dbReference>